<comment type="caution">
    <text evidence="1">The sequence shown here is derived from an EMBL/GenBank/DDBJ whole genome shotgun (WGS) entry which is preliminary data.</text>
</comment>
<reference evidence="1" key="1">
    <citation type="submission" date="2019-04" db="EMBL/GenBank/DDBJ databases">
        <title>Sequencing of skin fungus with MAO and IRED activity.</title>
        <authorList>
            <person name="Marsaioli A.J."/>
            <person name="Bonatto J.M.C."/>
            <person name="Reis Junior O."/>
        </authorList>
    </citation>
    <scope>NUCLEOTIDE SEQUENCE</scope>
    <source>
        <strain evidence="1">30M1</strain>
    </source>
</reference>
<organism evidence="1 2">
    <name type="scientific">Curvularia kusanoi</name>
    <name type="common">Cochliobolus kusanoi</name>
    <dbReference type="NCBI Taxonomy" id="90978"/>
    <lineage>
        <taxon>Eukaryota</taxon>
        <taxon>Fungi</taxon>
        <taxon>Dikarya</taxon>
        <taxon>Ascomycota</taxon>
        <taxon>Pezizomycotina</taxon>
        <taxon>Dothideomycetes</taxon>
        <taxon>Pleosporomycetidae</taxon>
        <taxon>Pleosporales</taxon>
        <taxon>Pleosporineae</taxon>
        <taxon>Pleosporaceae</taxon>
        <taxon>Curvularia</taxon>
    </lineage>
</organism>
<dbReference type="AlphaFoldDB" id="A0A9P4T4D7"/>
<dbReference type="EMBL" id="SWKU01000039">
    <property type="protein sequence ID" value="KAF2994585.1"/>
    <property type="molecule type" value="Genomic_DNA"/>
</dbReference>
<keyword evidence="2" id="KW-1185">Reference proteome</keyword>
<proteinExistence type="predicted"/>
<dbReference type="Proteomes" id="UP000801428">
    <property type="component" value="Unassembled WGS sequence"/>
</dbReference>
<evidence type="ECO:0000313" key="1">
    <source>
        <dbReference type="EMBL" id="KAF2994585.1"/>
    </source>
</evidence>
<protein>
    <submittedName>
        <fullName evidence="1">Uncharacterized protein</fullName>
    </submittedName>
</protein>
<name>A0A9P4T4D7_CURKU</name>
<sequence length="469" mass="52991">MSDASVCHLASLPDELLVAIASELRIERGFLNDTDAEERRVSNNAITTRSLSALVLTCRKFNAIATPLFYQCVIRPPQTRSRNLLFRTLINNPALGQHVHYLELDEDNRYMPDPRKEFQGLDAVKLGRLMLRAKWLIWSPDSTEPVVDIGNTIYSTSGSIESEYTKRQRKAVYANPLDLLVFMMDNLQEAALPARLSSHLSFRHTEHDKLRRVWLGNAKRPSERTCRVPIVLSGTEGNLSVYLRGYPITANPRMAISPFLGEHEPRTLAPMTEMVLSIYEGNPEYMDILLAECASLERFSIRWFWTDLPVQDFPVDLPSLRESLCQVQDSLTHLTIDPSESAWRVGMDEIVPSMGSLRNFKALKYLEVTEIVLWDDDESADPPPLSAILPPSLETLLIIKTEWDDDIGDALYQLGVDIPAFFPHLQTVECTWRPAPEPVAEELMKLFKASGVDLQLSIEDDIDSHASGS</sequence>
<gene>
    <name evidence="1" type="ORF">E8E13_001612</name>
</gene>
<dbReference type="OrthoDB" id="3783332at2759"/>
<evidence type="ECO:0000313" key="2">
    <source>
        <dbReference type="Proteomes" id="UP000801428"/>
    </source>
</evidence>
<accession>A0A9P4T4D7</accession>